<comment type="similarity">
    <text evidence="1">Belongs to the sulfotransferase 1 family.</text>
</comment>
<feature type="domain" description="Sulfotransferase" evidence="3">
    <location>
        <begin position="41"/>
        <end position="111"/>
    </location>
</feature>
<protein>
    <submittedName>
        <fullName evidence="4">Sulfotransferase 1A1-like</fullName>
    </submittedName>
</protein>
<dbReference type="AlphaFoldDB" id="A0A8J5NAP8"/>
<sequence>MLQDGKAWVEKGVSMGDMFEELRQTCPDKKREDGVFVQLCEVTPDPRIIKTHLPLSLLPPDILDTAKVVYVARNPRDVTVSMYHHFQHLNLHSYTGTFENFAKSFMNNDCKLVNFLWCCQNTLCYIYI</sequence>
<evidence type="ECO:0000259" key="3">
    <source>
        <dbReference type="Pfam" id="PF00685"/>
    </source>
</evidence>
<evidence type="ECO:0000256" key="1">
    <source>
        <dbReference type="ARBA" id="ARBA00005771"/>
    </source>
</evidence>
<keyword evidence="2" id="KW-0808">Transferase</keyword>
<dbReference type="GO" id="GO:0008146">
    <property type="term" value="F:sulfotransferase activity"/>
    <property type="evidence" value="ECO:0007669"/>
    <property type="project" value="InterPro"/>
</dbReference>
<dbReference type="InterPro" id="IPR027417">
    <property type="entry name" value="P-loop_NTPase"/>
</dbReference>
<dbReference type="PANTHER" id="PTHR11783">
    <property type="entry name" value="SULFOTRANSFERASE SULT"/>
    <property type="match status" value="1"/>
</dbReference>
<evidence type="ECO:0000256" key="2">
    <source>
        <dbReference type="ARBA" id="ARBA00022679"/>
    </source>
</evidence>
<dbReference type="Gene3D" id="3.40.50.300">
    <property type="entry name" value="P-loop containing nucleotide triphosphate hydrolases"/>
    <property type="match status" value="1"/>
</dbReference>
<accession>A0A8J5NAP8</accession>
<dbReference type="InterPro" id="IPR000863">
    <property type="entry name" value="Sulfotransferase_dom"/>
</dbReference>
<evidence type="ECO:0000313" key="4">
    <source>
        <dbReference type="EMBL" id="KAG7175898.1"/>
    </source>
</evidence>
<dbReference type="SUPFAM" id="SSF52540">
    <property type="entry name" value="P-loop containing nucleoside triphosphate hydrolases"/>
    <property type="match status" value="1"/>
</dbReference>
<comment type="caution">
    <text evidence="4">The sequence shown here is derived from an EMBL/GenBank/DDBJ whole genome shotgun (WGS) entry which is preliminary data.</text>
</comment>
<proteinExistence type="inferred from homology"/>
<gene>
    <name evidence="4" type="primary">SULT1A1-L</name>
    <name evidence="4" type="ORF">Hamer_G009935</name>
</gene>
<dbReference type="Pfam" id="PF00685">
    <property type="entry name" value="Sulfotransfer_1"/>
    <property type="match status" value="1"/>
</dbReference>
<keyword evidence="5" id="KW-1185">Reference proteome</keyword>
<name>A0A8J5NAP8_HOMAM</name>
<dbReference type="Proteomes" id="UP000747542">
    <property type="component" value="Unassembled WGS sequence"/>
</dbReference>
<reference evidence="4" key="1">
    <citation type="journal article" date="2021" name="Sci. Adv.">
        <title>The American lobster genome reveals insights on longevity, neural, and immune adaptations.</title>
        <authorList>
            <person name="Polinski J.M."/>
            <person name="Zimin A.V."/>
            <person name="Clark K.F."/>
            <person name="Kohn A.B."/>
            <person name="Sadowski N."/>
            <person name="Timp W."/>
            <person name="Ptitsyn A."/>
            <person name="Khanna P."/>
            <person name="Romanova D.Y."/>
            <person name="Williams P."/>
            <person name="Greenwood S.J."/>
            <person name="Moroz L.L."/>
            <person name="Walt D.R."/>
            <person name="Bodnar A.G."/>
        </authorList>
    </citation>
    <scope>NUCLEOTIDE SEQUENCE</scope>
    <source>
        <strain evidence="4">GMGI-L3</strain>
    </source>
</reference>
<evidence type="ECO:0000313" key="5">
    <source>
        <dbReference type="Proteomes" id="UP000747542"/>
    </source>
</evidence>
<organism evidence="4 5">
    <name type="scientific">Homarus americanus</name>
    <name type="common">American lobster</name>
    <dbReference type="NCBI Taxonomy" id="6706"/>
    <lineage>
        <taxon>Eukaryota</taxon>
        <taxon>Metazoa</taxon>
        <taxon>Ecdysozoa</taxon>
        <taxon>Arthropoda</taxon>
        <taxon>Crustacea</taxon>
        <taxon>Multicrustacea</taxon>
        <taxon>Malacostraca</taxon>
        <taxon>Eumalacostraca</taxon>
        <taxon>Eucarida</taxon>
        <taxon>Decapoda</taxon>
        <taxon>Pleocyemata</taxon>
        <taxon>Astacidea</taxon>
        <taxon>Nephropoidea</taxon>
        <taxon>Nephropidae</taxon>
        <taxon>Homarus</taxon>
    </lineage>
</organism>
<dbReference type="EMBL" id="JAHLQT010004633">
    <property type="protein sequence ID" value="KAG7175898.1"/>
    <property type="molecule type" value="Genomic_DNA"/>
</dbReference>